<organism evidence="1 2">
    <name type="scientific">Actinoplanes couchii</name>
    <dbReference type="NCBI Taxonomy" id="403638"/>
    <lineage>
        <taxon>Bacteria</taxon>
        <taxon>Bacillati</taxon>
        <taxon>Actinomycetota</taxon>
        <taxon>Actinomycetes</taxon>
        <taxon>Micromonosporales</taxon>
        <taxon>Micromonosporaceae</taxon>
        <taxon>Actinoplanes</taxon>
    </lineage>
</organism>
<sequence length="133" mass="14349">MLNLLGPGLAAVFGYVPARRLGLGEDIPVAAMRQWARWGNLPGYLFDDPAMNGAARAATVTGPVLAVGMSDDPWGTPAQVDLLAGHLTGADVERRTWTPEDAGLPRIGHHGFMRRGARATLWTDLVTWFDKQS</sequence>
<evidence type="ECO:0000313" key="1">
    <source>
        <dbReference type="EMBL" id="GID57374.1"/>
    </source>
</evidence>
<dbReference type="Proteomes" id="UP000612282">
    <property type="component" value="Unassembled WGS sequence"/>
</dbReference>
<gene>
    <name evidence="1" type="ORF">Aco03nite_057780</name>
</gene>
<evidence type="ECO:0000313" key="2">
    <source>
        <dbReference type="Proteomes" id="UP000612282"/>
    </source>
</evidence>
<accession>A0ABQ3XFV4</accession>
<dbReference type="RefSeq" id="WP_203800074.1">
    <property type="nucleotide sequence ID" value="NZ_BAAAQE010000092.1"/>
</dbReference>
<protein>
    <submittedName>
        <fullName evidence="1">Uncharacterized protein</fullName>
    </submittedName>
</protein>
<comment type="caution">
    <text evidence="1">The sequence shown here is derived from an EMBL/GenBank/DDBJ whole genome shotgun (WGS) entry which is preliminary data.</text>
</comment>
<name>A0ABQ3XFV4_9ACTN</name>
<dbReference type="Gene3D" id="3.40.50.1820">
    <property type="entry name" value="alpha/beta hydrolase"/>
    <property type="match status" value="1"/>
</dbReference>
<reference evidence="1 2" key="1">
    <citation type="submission" date="2021-01" db="EMBL/GenBank/DDBJ databases">
        <title>Whole genome shotgun sequence of Actinoplanes couchii NBRC 106145.</title>
        <authorList>
            <person name="Komaki H."/>
            <person name="Tamura T."/>
        </authorList>
    </citation>
    <scope>NUCLEOTIDE SEQUENCE [LARGE SCALE GENOMIC DNA]</scope>
    <source>
        <strain evidence="1 2">NBRC 106145</strain>
    </source>
</reference>
<keyword evidence="2" id="KW-1185">Reference proteome</keyword>
<dbReference type="InterPro" id="IPR029058">
    <property type="entry name" value="AB_hydrolase_fold"/>
</dbReference>
<dbReference type="SUPFAM" id="SSF53474">
    <property type="entry name" value="alpha/beta-Hydrolases"/>
    <property type="match status" value="1"/>
</dbReference>
<dbReference type="EMBL" id="BOMG01000071">
    <property type="protein sequence ID" value="GID57374.1"/>
    <property type="molecule type" value="Genomic_DNA"/>
</dbReference>
<proteinExistence type="predicted"/>